<comment type="similarity">
    <text evidence="1">Belongs to the heat shock protein 70 family.</text>
</comment>
<sequence length="403" mass="44347">MKQTAQRVTDLPITQAVITVPAYFNQAQKEATLTAAKLAQLEVIQLITEPAAAAFAYGVDQRGYNNYNILVFDLGGGTFDQIDSIVRNTIKDADLAEQDIDEILLMGGSSRIPYIKEMLGRIFPGKKLNESSNPDEAVALGAAIYAAQCEGHFQTVKLIEATPMSIGTDLDGLYFVKMSSYVGIDLGAGYSRIAVATEHEVKILRGLTEDRLLSSIVSFKPDEILIGKPALSNSHENIIFDACRVNPFSKSNNSSQICKWYTIHQEQDFAGHYHRKLIINAAKAANIEEPVLINHSTAIAYAYLASKPWISKDSKNILILNCGASSTSVSIFKLSLENGMNLDSMSGKVDLGGEDFTNKLIAKYVNKIQKEYDRDCNNPKGIKFIREACERAKKELSLCLDTE</sequence>
<dbReference type="InterPro" id="IPR043129">
    <property type="entry name" value="ATPase_NBD"/>
</dbReference>
<dbReference type="Gene3D" id="3.30.420.40">
    <property type="match status" value="7"/>
</dbReference>
<dbReference type="Proteomes" id="UP000887540">
    <property type="component" value="Unplaced"/>
</dbReference>
<reference evidence="5" key="1">
    <citation type="submission" date="2022-11" db="UniProtKB">
        <authorList>
            <consortium name="WormBaseParasite"/>
        </authorList>
    </citation>
    <scope>IDENTIFICATION</scope>
</reference>
<evidence type="ECO:0000313" key="5">
    <source>
        <dbReference type="WBParaSite" id="ACRNAN_scaffold256.g10744.t1"/>
    </source>
</evidence>
<dbReference type="WBParaSite" id="ACRNAN_scaffold256.g10744.t1">
    <property type="protein sequence ID" value="ACRNAN_scaffold256.g10744.t1"/>
    <property type="gene ID" value="ACRNAN_scaffold256.g10744"/>
</dbReference>
<keyword evidence="3" id="KW-0067">ATP-binding</keyword>
<dbReference type="FunFam" id="3.30.420.40:FF:000028">
    <property type="entry name" value="heat shock 70 kDa protein-like"/>
    <property type="match status" value="1"/>
</dbReference>
<keyword evidence="2" id="KW-0547">Nucleotide-binding</keyword>
<dbReference type="PROSITE" id="PS01036">
    <property type="entry name" value="HSP70_3"/>
    <property type="match status" value="1"/>
</dbReference>
<evidence type="ECO:0000313" key="4">
    <source>
        <dbReference type="Proteomes" id="UP000887540"/>
    </source>
</evidence>
<protein>
    <submittedName>
        <fullName evidence="5">Uncharacterized protein</fullName>
    </submittedName>
</protein>
<dbReference type="GO" id="GO:0006950">
    <property type="term" value="P:response to stress"/>
    <property type="evidence" value="ECO:0007669"/>
    <property type="project" value="UniProtKB-ARBA"/>
</dbReference>
<dbReference type="InterPro" id="IPR013126">
    <property type="entry name" value="Hsp_70_fam"/>
</dbReference>
<dbReference type="InterPro" id="IPR018181">
    <property type="entry name" value="Heat_shock_70_CS"/>
</dbReference>
<dbReference type="Gene3D" id="3.90.640.10">
    <property type="entry name" value="Actin, Chain A, domain 4"/>
    <property type="match status" value="1"/>
</dbReference>
<evidence type="ECO:0000256" key="3">
    <source>
        <dbReference type="ARBA" id="ARBA00022840"/>
    </source>
</evidence>
<dbReference type="AlphaFoldDB" id="A0A914DIH8"/>
<evidence type="ECO:0000256" key="2">
    <source>
        <dbReference type="ARBA" id="ARBA00022741"/>
    </source>
</evidence>
<proteinExistence type="inferred from homology"/>
<evidence type="ECO:0000256" key="1">
    <source>
        <dbReference type="ARBA" id="ARBA00007381"/>
    </source>
</evidence>
<dbReference type="PANTHER" id="PTHR19375">
    <property type="entry name" value="HEAT SHOCK PROTEIN 70KDA"/>
    <property type="match status" value="1"/>
</dbReference>
<name>A0A914DIH8_9BILA</name>
<dbReference type="SUPFAM" id="SSF53067">
    <property type="entry name" value="Actin-like ATPase domain"/>
    <property type="match status" value="4"/>
</dbReference>
<dbReference type="GO" id="GO:0005524">
    <property type="term" value="F:ATP binding"/>
    <property type="evidence" value="ECO:0007669"/>
    <property type="project" value="UniProtKB-KW"/>
</dbReference>
<organism evidence="4 5">
    <name type="scientific">Acrobeloides nanus</name>
    <dbReference type="NCBI Taxonomy" id="290746"/>
    <lineage>
        <taxon>Eukaryota</taxon>
        <taxon>Metazoa</taxon>
        <taxon>Ecdysozoa</taxon>
        <taxon>Nematoda</taxon>
        <taxon>Chromadorea</taxon>
        <taxon>Rhabditida</taxon>
        <taxon>Tylenchina</taxon>
        <taxon>Cephalobomorpha</taxon>
        <taxon>Cephaloboidea</taxon>
        <taxon>Cephalobidae</taxon>
        <taxon>Acrobeloides</taxon>
    </lineage>
</organism>
<keyword evidence="4" id="KW-1185">Reference proteome</keyword>
<accession>A0A914DIH8</accession>
<dbReference type="Pfam" id="PF00012">
    <property type="entry name" value="HSP70"/>
    <property type="match status" value="4"/>
</dbReference>
<dbReference type="GO" id="GO:0140662">
    <property type="term" value="F:ATP-dependent protein folding chaperone"/>
    <property type="evidence" value="ECO:0007669"/>
    <property type="project" value="InterPro"/>
</dbReference>